<keyword evidence="3" id="KW-1185">Reference proteome</keyword>
<organism evidence="2 3">
    <name type="scientific">Methanolobus profundi</name>
    <dbReference type="NCBI Taxonomy" id="487685"/>
    <lineage>
        <taxon>Archaea</taxon>
        <taxon>Methanobacteriati</taxon>
        <taxon>Methanobacteriota</taxon>
        <taxon>Stenosarchaea group</taxon>
        <taxon>Methanomicrobia</taxon>
        <taxon>Methanosarcinales</taxon>
        <taxon>Methanosarcinaceae</taxon>
        <taxon>Methanolobus</taxon>
    </lineage>
</organism>
<gene>
    <name evidence="2" type="ORF">SAMN04488696_2818</name>
</gene>
<dbReference type="RefSeq" id="WP_177188091.1">
    <property type="nucleotide sequence ID" value="NZ_FOUJ01000007.1"/>
</dbReference>
<accession>A0A1I4UNZ0</accession>
<feature type="transmembrane region" description="Helical" evidence="1">
    <location>
        <begin position="34"/>
        <end position="53"/>
    </location>
</feature>
<keyword evidence="1" id="KW-1133">Transmembrane helix</keyword>
<reference evidence="3" key="1">
    <citation type="submission" date="2016-10" db="EMBL/GenBank/DDBJ databases">
        <authorList>
            <person name="Varghese N."/>
            <person name="Submissions S."/>
        </authorList>
    </citation>
    <scope>NUCLEOTIDE SEQUENCE [LARGE SCALE GENOMIC DNA]</scope>
    <source>
        <strain evidence="3">Mob M</strain>
    </source>
</reference>
<evidence type="ECO:0000313" key="3">
    <source>
        <dbReference type="Proteomes" id="UP000198535"/>
    </source>
</evidence>
<evidence type="ECO:0000313" key="2">
    <source>
        <dbReference type="EMBL" id="SFM90704.1"/>
    </source>
</evidence>
<feature type="transmembrane region" description="Helical" evidence="1">
    <location>
        <begin position="7"/>
        <end position="28"/>
    </location>
</feature>
<proteinExistence type="predicted"/>
<dbReference type="GeneID" id="89366279"/>
<name>A0A1I4UNZ0_9EURY</name>
<dbReference type="STRING" id="487685.SAMN04488696_2818"/>
<dbReference type="Proteomes" id="UP000198535">
    <property type="component" value="Unassembled WGS sequence"/>
</dbReference>
<dbReference type="EMBL" id="FOUJ01000007">
    <property type="protein sequence ID" value="SFM90704.1"/>
    <property type="molecule type" value="Genomic_DNA"/>
</dbReference>
<sequence length="57" mass="6411">MGTQEMLDNLSIVIIWFIGIATDVMMLFLEMPLVIFTAAAVVGMAFALVRKFFRAKK</sequence>
<evidence type="ECO:0000256" key="1">
    <source>
        <dbReference type="SAM" id="Phobius"/>
    </source>
</evidence>
<dbReference type="AlphaFoldDB" id="A0A1I4UNZ0"/>
<keyword evidence="1" id="KW-0812">Transmembrane</keyword>
<keyword evidence="1" id="KW-0472">Membrane</keyword>
<protein>
    <submittedName>
        <fullName evidence="2">Uncharacterized protein</fullName>
    </submittedName>
</protein>